<dbReference type="AlphaFoldDB" id="A0A0B8T3H9"/>
<evidence type="ECO:0000313" key="3">
    <source>
        <dbReference type="Proteomes" id="UP000031802"/>
    </source>
</evidence>
<dbReference type="eggNOG" id="COG0457">
    <property type="taxonomic scope" value="Bacteria"/>
</dbReference>
<gene>
    <name evidence="2" type="ORF">DI53_2679</name>
</gene>
<dbReference type="EMBL" id="JJMU01000048">
    <property type="protein sequence ID" value="KGE13618.1"/>
    <property type="molecule type" value="Genomic_DNA"/>
</dbReference>
<sequence>MGINVPVSRPISWKAIPIIVSVWIAFMCLFGWIFPPDGIFIGMIVFGLLFFVLQRVVPKSHNRGMRSVHKKEFNAAIAHFRESDSFFSRYSWVDKYRALTILSLSNLSYREMALCNIAFCYSHTNEPKKAKELYEKILLEYPNNGIAYYSLNAINTFSEGQ</sequence>
<feature type="transmembrane region" description="Helical" evidence="1">
    <location>
        <begin position="12"/>
        <end position="33"/>
    </location>
</feature>
<protein>
    <recommendedName>
        <fullName evidence="4">Tetratricopeptide repeat protein</fullName>
    </recommendedName>
</protein>
<keyword evidence="1" id="KW-0812">Transmembrane</keyword>
<dbReference type="InterPro" id="IPR011990">
    <property type="entry name" value="TPR-like_helical_dom_sf"/>
</dbReference>
<organism evidence="2 3">
    <name type="scientific">Sphingobacterium deserti</name>
    <dbReference type="NCBI Taxonomy" id="1229276"/>
    <lineage>
        <taxon>Bacteria</taxon>
        <taxon>Pseudomonadati</taxon>
        <taxon>Bacteroidota</taxon>
        <taxon>Sphingobacteriia</taxon>
        <taxon>Sphingobacteriales</taxon>
        <taxon>Sphingobacteriaceae</taxon>
        <taxon>Sphingobacterium</taxon>
    </lineage>
</organism>
<dbReference type="SUPFAM" id="SSF48452">
    <property type="entry name" value="TPR-like"/>
    <property type="match status" value="1"/>
</dbReference>
<evidence type="ECO:0000313" key="2">
    <source>
        <dbReference type="EMBL" id="KGE13618.1"/>
    </source>
</evidence>
<keyword evidence="1" id="KW-0472">Membrane</keyword>
<evidence type="ECO:0000256" key="1">
    <source>
        <dbReference type="SAM" id="Phobius"/>
    </source>
</evidence>
<keyword evidence="1" id="KW-1133">Transmembrane helix</keyword>
<dbReference type="Proteomes" id="UP000031802">
    <property type="component" value="Unassembled WGS sequence"/>
</dbReference>
<reference evidence="2 3" key="2">
    <citation type="journal article" date="2015" name="PLoS ONE">
        <title>Whole-Genome Optical Mapping and Finished Genome Sequence of Sphingobacterium deserti sp. nov., a New Species Isolated from the Western Desert of China.</title>
        <authorList>
            <person name="Teng C."/>
            <person name="Zhou Z."/>
            <person name="Molnar I."/>
            <person name="Li X."/>
            <person name="Tang R."/>
            <person name="Chen M."/>
            <person name="Wang L."/>
            <person name="Su S."/>
            <person name="Zhang W."/>
            <person name="Lin M."/>
        </authorList>
    </citation>
    <scope>NUCLEOTIDE SEQUENCE [LARGE SCALE GENOMIC DNA]</scope>
    <source>
        <strain evidence="3">ACCC05744</strain>
    </source>
</reference>
<accession>A0A0B8T3H9</accession>
<reference evidence="3" key="1">
    <citation type="submission" date="2014-04" db="EMBL/GenBank/DDBJ databases">
        <title>Whole-Genome optical mapping and complete genome sequence of Sphingobacterium deserti sp. nov., a new spaces isolated from desert in the west of China.</title>
        <authorList>
            <person name="Teng C."/>
            <person name="Zhou Z."/>
            <person name="Li X."/>
            <person name="Chen M."/>
            <person name="Lin M."/>
            <person name="Wang L."/>
            <person name="Su S."/>
            <person name="Zhang C."/>
            <person name="Zhang W."/>
        </authorList>
    </citation>
    <scope>NUCLEOTIDE SEQUENCE [LARGE SCALE GENOMIC DNA]</scope>
    <source>
        <strain evidence="3">ACCC05744</strain>
    </source>
</reference>
<dbReference type="Gene3D" id="1.25.40.10">
    <property type="entry name" value="Tetratricopeptide repeat domain"/>
    <property type="match status" value="1"/>
</dbReference>
<comment type="caution">
    <text evidence="2">The sequence shown here is derived from an EMBL/GenBank/DDBJ whole genome shotgun (WGS) entry which is preliminary data.</text>
</comment>
<dbReference type="STRING" id="1229276.DI53_2679"/>
<proteinExistence type="predicted"/>
<dbReference type="PATRIC" id="fig|1229276.3.peg.2758"/>
<evidence type="ECO:0008006" key="4">
    <source>
        <dbReference type="Google" id="ProtNLM"/>
    </source>
</evidence>
<feature type="transmembrane region" description="Helical" evidence="1">
    <location>
        <begin position="39"/>
        <end position="57"/>
    </location>
</feature>
<name>A0A0B8T3H9_9SPHI</name>
<keyword evidence="3" id="KW-1185">Reference proteome</keyword>